<accession>A0A8S5RGR1</accession>
<name>A0A8S5RGR1_9VIRU</name>
<evidence type="ECO:0000313" key="1">
    <source>
        <dbReference type="EMBL" id="DAE30156.1"/>
    </source>
</evidence>
<proteinExistence type="predicted"/>
<organism evidence="1">
    <name type="scientific">virus sp. ctQmo6</name>
    <dbReference type="NCBI Taxonomy" id="2827990"/>
    <lineage>
        <taxon>Viruses</taxon>
    </lineage>
</organism>
<reference evidence="1" key="1">
    <citation type="journal article" date="2021" name="Proc. Natl. Acad. Sci. U.S.A.">
        <title>A Catalog of Tens of Thousands of Viruses from Human Metagenomes Reveals Hidden Associations with Chronic Diseases.</title>
        <authorList>
            <person name="Tisza M.J."/>
            <person name="Buck C.B."/>
        </authorList>
    </citation>
    <scope>NUCLEOTIDE SEQUENCE</scope>
    <source>
        <strain evidence="1">CtQmo6</strain>
    </source>
</reference>
<sequence length="53" mass="6186">MDIKQLLDYVRRTNPDITEEKLVKELSVNVYASRSLIMTAENNTCKNVRDMIL</sequence>
<dbReference type="EMBL" id="BK059102">
    <property type="protein sequence ID" value="DAE30156.1"/>
    <property type="molecule type" value="Genomic_DNA"/>
</dbReference>
<protein>
    <submittedName>
        <fullName evidence="1">Uncharacterized protein</fullName>
    </submittedName>
</protein>